<keyword evidence="2" id="KW-0238">DNA-binding</keyword>
<dbReference type="PROSITE" id="PS50949">
    <property type="entry name" value="HTH_GNTR"/>
    <property type="match status" value="1"/>
</dbReference>
<dbReference type="InterPro" id="IPR000524">
    <property type="entry name" value="Tscrpt_reg_HTH_GntR"/>
</dbReference>
<feature type="domain" description="HTH gntR-type" evidence="4">
    <location>
        <begin position="12"/>
        <end position="79"/>
    </location>
</feature>
<dbReference type="PANTHER" id="PTHR43537">
    <property type="entry name" value="TRANSCRIPTIONAL REGULATOR, GNTR FAMILY"/>
    <property type="match status" value="1"/>
</dbReference>
<dbReference type="PANTHER" id="PTHR43537:SF24">
    <property type="entry name" value="GLUCONATE OPERON TRANSCRIPTIONAL REPRESSOR"/>
    <property type="match status" value="1"/>
</dbReference>
<evidence type="ECO:0000313" key="5">
    <source>
        <dbReference type="EMBL" id="GAA4338408.1"/>
    </source>
</evidence>
<organism evidence="5 6">
    <name type="scientific">Pigmentiphaga soli</name>
    <dbReference type="NCBI Taxonomy" id="1007095"/>
    <lineage>
        <taxon>Bacteria</taxon>
        <taxon>Pseudomonadati</taxon>
        <taxon>Pseudomonadota</taxon>
        <taxon>Betaproteobacteria</taxon>
        <taxon>Burkholderiales</taxon>
        <taxon>Alcaligenaceae</taxon>
        <taxon>Pigmentiphaga</taxon>
    </lineage>
</organism>
<dbReference type="Pfam" id="PF00392">
    <property type="entry name" value="GntR"/>
    <property type="match status" value="1"/>
</dbReference>
<protein>
    <submittedName>
        <fullName evidence="5">GntR family transcriptional regulator</fullName>
    </submittedName>
</protein>
<dbReference type="SUPFAM" id="SSF48008">
    <property type="entry name" value="GntR ligand-binding domain-like"/>
    <property type="match status" value="1"/>
</dbReference>
<dbReference type="SUPFAM" id="SSF46785">
    <property type="entry name" value="Winged helix' DNA-binding domain"/>
    <property type="match status" value="1"/>
</dbReference>
<dbReference type="Proteomes" id="UP001501671">
    <property type="component" value="Unassembled WGS sequence"/>
</dbReference>
<dbReference type="InterPro" id="IPR011711">
    <property type="entry name" value="GntR_C"/>
</dbReference>
<dbReference type="Pfam" id="PF07729">
    <property type="entry name" value="FCD"/>
    <property type="match status" value="1"/>
</dbReference>
<comment type="caution">
    <text evidence="5">The sequence shown here is derived from an EMBL/GenBank/DDBJ whole genome shotgun (WGS) entry which is preliminary data.</text>
</comment>
<dbReference type="EMBL" id="BAABFO010000019">
    <property type="protein sequence ID" value="GAA4338408.1"/>
    <property type="molecule type" value="Genomic_DNA"/>
</dbReference>
<evidence type="ECO:0000256" key="2">
    <source>
        <dbReference type="ARBA" id="ARBA00023125"/>
    </source>
</evidence>
<keyword evidence="6" id="KW-1185">Reference proteome</keyword>
<dbReference type="RefSeq" id="WP_345251209.1">
    <property type="nucleotide sequence ID" value="NZ_BAABFO010000019.1"/>
</dbReference>
<dbReference type="InterPro" id="IPR008920">
    <property type="entry name" value="TF_FadR/GntR_C"/>
</dbReference>
<dbReference type="Gene3D" id="1.20.120.530">
    <property type="entry name" value="GntR ligand-binding domain-like"/>
    <property type="match status" value="1"/>
</dbReference>
<evidence type="ECO:0000313" key="6">
    <source>
        <dbReference type="Proteomes" id="UP001501671"/>
    </source>
</evidence>
<dbReference type="SMART" id="SM00345">
    <property type="entry name" value="HTH_GNTR"/>
    <property type="match status" value="1"/>
</dbReference>
<keyword evidence="3" id="KW-0804">Transcription</keyword>
<keyword evidence="1" id="KW-0805">Transcription regulation</keyword>
<dbReference type="InterPro" id="IPR036388">
    <property type="entry name" value="WH-like_DNA-bd_sf"/>
</dbReference>
<name>A0ABP8HF41_9BURK</name>
<dbReference type="Gene3D" id="1.10.10.10">
    <property type="entry name" value="Winged helix-like DNA-binding domain superfamily/Winged helix DNA-binding domain"/>
    <property type="match status" value="1"/>
</dbReference>
<proteinExistence type="predicted"/>
<dbReference type="InterPro" id="IPR036390">
    <property type="entry name" value="WH_DNA-bd_sf"/>
</dbReference>
<evidence type="ECO:0000256" key="1">
    <source>
        <dbReference type="ARBA" id="ARBA00023015"/>
    </source>
</evidence>
<sequence length="228" mass="25986">MKSEAAPDADVPTLVEQAYKAMRQRILDNVWQPGFQALEQELALQLGMSRTPVREAVIRLQNEGLVEVIPRRGVRVLPVSSQDMEEIYAILTALECLAAETVARRKPSSQELKPLRDATTRMEKALARNDLEAWARADEDFHYALVSLSGNRHLLSAVMGYRDRVYRARMFTLRLRPPPVHSTREHLALVQRLADGDAVGAARVNREHRQRASRELVGIFRNFRLQQI</sequence>
<evidence type="ECO:0000259" key="4">
    <source>
        <dbReference type="PROSITE" id="PS50949"/>
    </source>
</evidence>
<gene>
    <name evidence="5" type="ORF">GCM10023144_35430</name>
</gene>
<accession>A0ABP8HF41</accession>
<evidence type="ECO:0000256" key="3">
    <source>
        <dbReference type="ARBA" id="ARBA00023163"/>
    </source>
</evidence>
<dbReference type="SMART" id="SM00895">
    <property type="entry name" value="FCD"/>
    <property type="match status" value="1"/>
</dbReference>
<dbReference type="CDD" id="cd07377">
    <property type="entry name" value="WHTH_GntR"/>
    <property type="match status" value="1"/>
</dbReference>
<reference evidence="6" key="1">
    <citation type="journal article" date="2019" name="Int. J. Syst. Evol. Microbiol.">
        <title>The Global Catalogue of Microorganisms (GCM) 10K type strain sequencing project: providing services to taxonomists for standard genome sequencing and annotation.</title>
        <authorList>
            <consortium name="The Broad Institute Genomics Platform"/>
            <consortium name="The Broad Institute Genome Sequencing Center for Infectious Disease"/>
            <person name="Wu L."/>
            <person name="Ma J."/>
        </authorList>
    </citation>
    <scope>NUCLEOTIDE SEQUENCE [LARGE SCALE GENOMIC DNA]</scope>
    <source>
        <strain evidence="6">JCM 17666</strain>
    </source>
</reference>
<dbReference type="PRINTS" id="PR00035">
    <property type="entry name" value="HTHGNTR"/>
</dbReference>